<evidence type="ECO:0000256" key="1">
    <source>
        <dbReference type="SAM" id="MobiDB-lite"/>
    </source>
</evidence>
<accession>A0A067T9X2</accession>
<feature type="compositionally biased region" description="Low complexity" evidence="1">
    <location>
        <begin position="289"/>
        <end position="300"/>
    </location>
</feature>
<name>A0A067T9X2_GALM3</name>
<organism evidence="2 3">
    <name type="scientific">Galerina marginata (strain CBS 339.88)</name>
    <dbReference type="NCBI Taxonomy" id="685588"/>
    <lineage>
        <taxon>Eukaryota</taxon>
        <taxon>Fungi</taxon>
        <taxon>Dikarya</taxon>
        <taxon>Basidiomycota</taxon>
        <taxon>Agaricomycotina</taxon>
        <taxon>Agaricomycetes</taxon>
        <taxon>Agaricomycetidae</taxon>
        <taxon>Agaricales</taxon>
        <taxon>Agaricineae</taxon>
        <taxon>Strophariaceae</taxon>
        <taxon>Galerina</taxon>
    </lineage>
</organism>
<gene>
    <name evidence="2" type="ORF">GALMADRAFT_1172081</name>
</gene>
<feature type="compositionally biased region" description="Acidic residues" evidence="1">
    <location>
        <begin position="273"/>
        <end position="284"/>
    </location>
</feature>
<feature type="compositionally biased region" description="Acidic residues" evidence="1">
    <location>
        <begin position="90"/>
        <end position="107"/>
    </location>
</feature>
<keyword evidence="3" id="KW-1185">Reference proteome</keyword>
<evidence type="ECO:0000313" key="2">
    <source>
        <dbReference type="EMBL" id="KDR79970.1"/>
    </source>
</evidence>
<evidence type="ECO:0000313" key="3">
    <source>
        <dbReference type="Proteomes" id="UP000027222"/>
    </source>
</evidence>
<reference evidence="3" key="1">
    <citation type="journal article" date="2014" name="Proc. Natl. Acad. Sci. U.S.A.">
        <title>Extensive sampling of basidiomycete genomes demonstrates inadequacy of the white-rot/brown-rot paradigm for wood decay fungi.</title>
        <authorList>
            <person name="Riley R."/>
            <person name="Salamov A.A."/>
            <person name="Brown D.W."/>
            <person name="Nagy L.G."/>
            <person name="Floudas D."/>
            <person name="Held B.W."/>
            <person name="Levasseur A."/>
            <person name="Lombard V."/>
            <person name="Morin E."/>
            <person name="Otillar R."/>
            <person name="Lindquist E.A."/>
            <person name="Sun H."/>
            <person name="LaButti K.M."/>
            <person name="Schmutz J."/>
            <person name="Jabbour D."/>
            <person name="Luo H."/>
            <person name="Baker S.E."/>
            <person name="Pisabarro A.G."/>
            <person name="Walton J.D."/>
            <person name="Blanchette R.A."/>
            <person name="Henrissat B."/>
            <person name="Martin F."/>
            <person name="Cullen D."/>
            <person name="Hibbett D.S."/>
            <person name="Grigoriev I.V."/>
        </authorList>
    </citation>
    <scope>NUCLEOTIDE SEQUENCE [LARGE SCALE GENOMIC DNA]</scope>
    <source>
        <strain evidence="3">CBS 339.88</strain>
    </source>
</reference>
<feature type="compositionally biased region" description="Acidic residues" evidence="1">
    <location>
        <begin position="184"/>
        <end position="193"/>
    </location>
</feature>
<proteinExistence type="predicted"/>
<feature type="compositionally biased region" description="Polar residues" evidence="1">
    <location>
        <begin position="37"/>
        <end position="47"/>
    </location>
</feature>
<feature type="compositionally biased region" description="Acidic residues" evidence="1">
    <location>
        <begin position="124"/>
        <end position="143"/>
    </location>
</feature>
<feature type="compositionally biased region" description="Polar residues" evidence="1">
    <location>
        <begin position="497"/>
        <end position="522"/>
    </location>
</feature>
<dbReference type="AlphaFoldDB" id="A0A067T9X2"/>
<dbReference type="Proteomes" id="UP000027222">
    <property type="component" value="Unassembled WGS sequence"/>
</dbReference>
<dbReference type="STRING" id="685588.A0A067T9X2"/>
<feature type="region of interest" description="Disordered" evidence="1">
    <location>
        <begin position="359"/>
        <end position="382"/>
    </location>
</feature>
<dbReference type="HOGENOM" id="CLU_548663_0_0_1"/>
<sequence>MVAKQVSGLTGKASGKRTLAEVMDQDMERKKKHRKSNSPAKPTSSKFFYTRPEIRASSVQRRHSDGIIPIAGPSRLRTQSADKENVFLLVDDDDEEMVETSEPELDGSDLSQKAQFGKDKDTDAQLEMDLNFDDFPDVVEQEDGYISPSPSRSKDAQDLSSPPGRRTWKGDPNREMAPTGMIPSDDEDDDTDFGADAISSPISVKKPQPHSRQRAYQTPMRWLGSQDADGGTILVQPTPTPKKGQGLYPDLDDVPSPTLYRGPDLRNLLGDNDPTELDYQDEEVEAKRPGVSGTISGSTSPPSPSPETPDMGEQPVVDVIDVDEFNFNVDEEETRQAQKITANAKAVMNGWREKWAMPSKKPVPVRGSGSFPPLNSPPRHFIRPLTPKKAKAFTSGSRPAHASNLKRSNANVTPAGRYSVVSYNSPRSAPSKLPATSTILNGVRVKSAGKLKRSLFVEETTTTAASTPLQVQRTEIVDLTTHDVNDEDAIVAPRRPSSATTTPRQLEQEMLSSSQMRLSHFR</sequence>
<protein>
    <submittedName>
        <fullName evidence="2">Uncharacterized protein</fullName>
    </submittedName>
</protein>
<feature type="region of interest" description="Disordered" evidence="1">
    <location>
        <begin position="1"/>
        <end position="315"/>
    </location>
</feature>
<dbReference type="OrthoDB" id="2802169at2759"/>
<dbReference type="EMBL" id="KL142372">
    <property type="protein sequence ID" value="KDR79970.1"/>
    <property type="molecule type" value="Genomic_DNA"/>
</dbReference>
<feature type="region of interest" description="Disordered" evidence="1">
    <location>
        <begin position="492"/>
        <end position="522"/>
    </location>
</feature>